<feature type="domain" description="NAD(P)-binding" evidence="9">
    <location>
        <begin position="4"/>
        <end position="321"/>
    </location>
</feature>
<reference evidence="11" key="1">
    <citation type="submission" date="2017-08" db="EMBL/GenBank/DDBJ databases">
        <authorList>
            <person name="Varghese N."/>
            <person name="Submissions S."/>
        </authorList>
    </citation>
    <scope>NUCLEOTIDE SEQUENCE [LARGE SCALE GENOMIC DNA]</scope>
    <source>
        <strain evidence="11">JA276</strain>
    </source>
</reference>
<evidence type="ECO:0000256" key="5">
    <source>
        <dbReference type="ARBA" id="ARBA00023027"/>
    </source>
</evidence>
<dbReference type="PROSITE" id="PS00061">
    <property type="entry name" value="ADH_SHORT"/>
    <property type="match status" value="1"/>
</dbReference>
<dbReference type="InterPro" id="IPR005888">
    <property type="entry name" value="dTDP_Gluc_deHydtase"/>
</dbReference>
<evidence type="ECO:0000256" key="8">
    <source>
        <dbReference type="SAM" id="MobiDB-lite"/>
    </source>
</evidence>
<dbReference type="GO" id="GO:0008460">
    <property type="term" value="F:dTDP-glucose 4,6-dehydratase activity"/>
    <property type="evidence" value="ECO:0007669"/>
    <property type="project" value="UniProtKB-EC"/>
</dbReference>
<dbReference type="OrthoDB" id="9801785at2"/>
<comment type="similarity">
    <text evidence="3 7">Belongs to the NAD(P)-dependent epimerase/dehydratase family. dTDP-glucose dehydratase subfamily.</text>
</comment>
<dbReference type="EMBL" id="OBMT01000016">
    <property type="protein sequence ID" value="SOC18167.1"/>
    <property type="molecule type" value="Genomic_DNA"/>
</dbReference>
<feature type="region of interest" description="Disordered" evidence="8">
    <location>
        <begin position="136"/>
        <end position="157"/>
    </location>
</feature>
<dbReference type="NCBIfam" id="TIGR01181">
    <property type="entry name" value="dTDP_gluc_dehyt"/>
    <property type="match status" value="1"/>
</dbReference>
<accession>A0A285T9I9</accession>
<keyword evidence="6 7" id="KW-0456">Lyase</keyword>
<gene>
    <name evidence="10" type="ORF">SAMN05877831_11620</name>
</gene>
<dbReference type="PANTHER" id="PTHR43000">
    <property type="entry name" value="DTDP-D-GLUCOSE 4,6-DEHYDRATASE-RELATED"/>
    <property type="match status" value="1"/>
</dbReference>
<dbReference type="Gene3D" id="3.90.25.10">
    <property type="entry name" value="UDP-galactose 4-epimerase, domain 1"/>
    <property type="match status" value="1"/>
</dbReference>
<dbReference type="Pfam" id="PF16363">
    <property type="entry name" value="GDP_Man_Dehyd"/>
    <property type="match status" value="1"/>
</dbReference>
<keyword evidence="11" id="KW-1185">Reference proteome</keyword>
<sequence length="348" mass="38239">MKIMVTGGAGFIGSAVVRLAVARGHAVINLDALTYAACLENVASVAESPLYAFEQADIRDPAALARVFETHAPDAVMHLAAESHVDRSIDGPGVFIETNVTGTYNMLQAARSFWEARGRPECFRFHHISTDEVFGSLPPDPTQKFTEDTPYDPRSPYSASKAASDHLVRAWHETYGLPVVLTNCSNNYGPFHFPEKLIPVIILNALAGKPLPIYGDGSNIRDWLYVEDHADALLLVLEKGAPGRSYNIGGENERTNLALVKTLCAILDRLRPKDAGSYADQITFVTDRPGHDARYAIDPGRIRAELGWRPSVTVEEGLEKTVQWYLDNAEWWRALQGRAGVGERLGKA</sequence>
<evidence type="ECO:0000256" key="6">
    <source>
        <dbReference type="ARBA" id="ARBA00023239"/>
    </source>
</evidence>
<dbReference type="GO" id="GO:0009225">
    <property type="term" value="P:nucleotide-sugar metabolic process"/>
    <property type="evidence" value="ECO:0007669"/>
    <property type="project" value="InterPro"/>
</dbReference>
<dbReference type="EC" id="4.2.1.46" evidence="4 7"/>
<evidence type="ECO:0000259" key="9">
    <source>
        <dbReference type="Pfam" id="PF16363"/>
    </source>
</evidence>
<name>A0A285T9I9_9RHOB</name>
<dbReference type="Proteomes" id="UP000219111">
    <property type="component" value="Unassembled WGS sequence"/>
</dbReference>
<dbReference type="InterPro" id="IPR016040">
    <property type="entry name" value="NAD(P)-bd_dom"/>
</dbReference>
<dbReference type="Gene3D" id="3.40.50.720">
    <property type="entry name" value="NAD(P)-binding Rossmann-like Domain"/>
    <property type="match status" value="1"/>
</dbReference>
<evidence type="ECO:0000256" key="7">
    <source>
        <dbReference type="RuleBase" id="RU004473"/>
    </source>
</evidence>
<organism evidence="10 11">
    <name type="scientific">Rhodobacter maris</name>
    <dbReference type="NCBI Taxonomy" id="446682"/>
    <lineage>
        <taxon>Bacteria</taxon>
        <taxon>Pseudomonadati</taxon>
        <taxon>Pseudomonadota</taxon>
        <taxon>Alphaproteobacteria</taxon>
        <taxon>Rhodobacterales</taxon>
        <taxon>Rhodobacter group</taxon>
        <taxon>Rhodobacter</taxon>
    </lineage>
</organism>
<comment type="catalytic activity">
    <reaction evidence="1 7">
        <text>dTDP-alpha-D-glucose = dTDP-4-dehydro-6-deoxy-alpha-D-glucose + H2O</text>
        <dbReference type="Rhea" id="RHEA:17221"/>
        <dbReference type="ChEBI" id="CHEBI:15377"/>
        <dbReference type="ChEBI" id="CHEBI:57477"/>
        <dbReference type="ChEBI" id="CHEBI:57649"/>
        <dbReference type="EC" id="4.2.1.46"/>
    </reaction>
</comment>
<proteinExistence type="inferred from homology"/>
<dbReference type="AlphaFoldDB" id="A0A285T9I9"/>
<evidence type="ECO:0000256" key="3">
    <source>
        <dbReference type="ARBA" id="ARBA00008178"/>
    </source>
</evidence>
<evidence type="ECO:0000256" key="1">
    <source>
        <dbReference type="ARBA" id="ARBA00001539"/>
    </source>
</evidence>
<keyword evidence="5" id="KW-0520">NAD</keyword>
<evidence type="ECO:0000256" key="2">
    <source>
        <dbReference type="ARBA" id="ARBA00001911"/>
    </source>
</evidence>
<protein>
    <recommendedName>
        <fullName evidence="4 7">dTDP-glucose 4,6-dehydratase</fullName>
        <ecNumber evidence="4 7">4.2.1.46</ecNumber>
    </recommendedName>
</protein>
<dbReference type="RefSeq" id="WP_097071165.1">
    <property type="nucleotide sequence ID" value="NZ_OBMT01000016.1"/>
</dbReference>
<dbReference type="InterPro" id="IPR036291">
    <property type="entry name" value="NAD(P)-bd_dom_sf"/>
</dbReference>
<evidence type="ECO:0000313" key="10">
    <source>
        <dbReference type="EMBL" id="SOC18167.1"/>
    </source>
</evidence>
<evidence type="ECO:0000256" key="4">
    <source>
        <dbReference type="ARBA" id="ARBA00011990"/>
    </source>
</evidence>
<dbReference type="InterPro" id="IPR020904">
    <property type="entry name" value="Sc_DH/Rdtase_CS"/>
</dbReference>
<dbReference type="CDD" id="cd05246">
    <property type="entry name" value="dTDP_GD_SDR_e"/>
    <property type="match status" value="1"/>
</dbReference>
<evidence type="ECO:0000313" key="11">
    <source>
        <dbReference type="Proteomes" id="UP000219111"/>
    </source>
</evidence>
<dbReference type="SUPFAM" id="SSF51735">
    <property type="entry name" value="NAD(P)-binding Rossmann-fold domains"/>
    <property type="match status" value="1"/>
</dbReference>
<comment type="cofactor">
    <cofactor evidence="2 7">
        <name>NAD(+)</name>
        <dbReference type="ChEBI" id="CHEBI:57540"/>
    </cofactor>
</comment>